<dbReference type="RefSeq" id="WP_199485850.1">
    <property type="nucleotide sequence ID" value="NZ_CXWA01000009.1"/>
</dbReference>
<dbReference type="GeneID" id="97672799"/>
<dbReference type="Proteomes" id="UP000049983">
    <property type="component" value="Unassembled WGS sequence"/>
</dbReference>
<organism evidence="2 3">
    <name type="scientific">Roseibium album</name>
    <dbReference type="NCBI Taxonomy" id="311410"/>
    <lineage>
        <taxon>Bacteria</taxon>
        <taxon>Pseudomonadati</taxon>
        <taxon>Pseudomonadota</taxon>
        <taxon>Alphaproteobacteria</taxon>
        <taxon>Hyphomicrobiales</taxon>
        <taxon>Stappiaceae</taxon>
        <taxon>Roseibium</taxon>
    </lineage>
</organism>
<protein>
    <submittedName>
        <fullName evidence="2">Putative N-acetyl-LL-diaminopimelate aminotransferase</fullName>
        <ecNumber evidence="2">2.6.1.-</ecNumber>
    </submittedName>
</protein>
<proteinExistence type="predicted"/>
<dbReference type="STRING" id="311410.LA5095_04979"/>
<keyword evidence="2" id="KW-0032">Aminotransferase</keyword>
<dbReference type="GO" id="GO:0030170">
    <property type="term" value="F:pyridoxal phosphate binding"/>
    <property type="evidence" value="ECO:0007669"/>
    <property type="project" value="InterPro"/>
</dbReference>
<dbReference type="InterPro" id="IPR015421">
    <property type="entry name" value="PyrdxlP-dep_Trfase_major"/>
</dbReference>
<dbReference type="Pfam" id="PF00155">
    <property type="entry name" value="Aminotran_1_2"/>
    <property type="match status" value="1"/>
</dbReference>
<dbReference type="InterPro" id="IPR015424">
    <property type="entry name" value="PyrdxlP-dep_Trfase"/>
</dbReference>
<evidence type="ECO:0000259" key="1">
    <source>
        <dbReference type="Pfam" id="PF00155"/>
    </source>
</evidence>
<dbReference type="InterPro" id="IPR004839">
    <property type="entry name" value="Aminotransferase_I/II_large"/>
</dbReference>
<feature type="domain" description="Aminotransferase class I/classII large" evidence="1">
    <location>
        <begin position="59"/>
        <end position="378"/>
    </location>
</feature>
<name>A0A0M7AZ85_9HYPH</name>
<keyword evidence="3" id="KW-1185">Reference proteome</keyword>
<dbReference type="PANTHER" id="PTHR43510:SF1">
    <property type="entry name" value="AMINOTRANSFERASE FUNCTION, HYPOTHETICAL (EUROFUNG)"/>
    <property type="match status" value="1"/>
</dbReference>
<dbReference type="GO" id="GO:0008483">
    <property type="term" value="F:transaminase activity"/>
    <property type="evidence" value="ECO:0007669"/>
    <property type="project" value="UniProtKB-KW"/>
</dbReference>
<dbReference type="EC" id="2.6.1.-" evidence="2"/>
<sequence>MNLKVTAPRNMRDFGLEVFFSKWEFTARHHMTASDLESMSLSDLLAMASNEDRKAFEELWLGYTETWGAPQLRREISSTYDQIPADNILCMAGAGEGLFAIPNVLLTRDDHAIVPTPNYQGAETIPLSICEVTGLPMVYSSPSGIGSGAEKGGWRIDIGQLRDAIRPNTKLISLNFPHNPTGTLMNSNDLADLVSIARESGIYILADEVYRGVELDPIDRMPQIADVYERGVSLNVVSKAYGLPGLRIGWIASQDRAFLQRVERFKHYLSICNSGPAEILALIALKSRHEILARNRAIMLENVLALERVFDMFPGLFEWFRPLGGCVAFPKYCGPDGAEAFTGKLIEESGVLLLPSSIYSSDLSETPQNHFRIGFGRNQVFKEGLAAMAAHLEKHYPDHKVAPD</sequence>
<dbReference type="InterPro" id="IPR015422">
    <property type="entry name" value="PyrdxlP-dep_Trfase_small"/>
</dbReference>
<keyword evidence="2" id="KW-0808">Transferase</keyword>
<dbReference type="Gene3D" id="3.90.1150.10">
    <property type="entry name" value="Aspartate Aminotransferase, domain 1"/>
    <property type="match status" value="1"/>
</dbReference>
<dbReference type="PANTHER" id="PTHR43510">
    <property type="entry name" value="AMINOTRANSFERASE FUNCTION, HYPOTHETICAL (EUROFUNG)"/>
    <property type="match status" value="1"/>
</dbReference>
<gene>
    <name evidence="2" type="primary">patA_2</name>
    <name evidence="2" type="ORF">LA5096_05554</name>
</gene>
<dbReference type="AlphaFoldDB" id="A0A0M7AZ85"/>
<dbReference type="EMBL" id="CXWC01000015">
    <property type="protein sequence ID" value="CTQ78299.1"/>
    <property type="molecule type" value="Genomic_DNA"/>
</dbReference>
<evidence type="ECO:0000313" key="2">
    <source>
        <dbReference type="EMBL" id="CTQ78299.1"/>
    </source>
</evidence>
<accession>A0A0M7AZ85</accession>
<reference evidence="3" key="1">
    <citation type="submission" date="2015-07" db="EMBL/GenBank/DDBJ databases">
        <authorList>
            <person name="Rodrigo-Torres Lidia"/>
            <person name="Arahal R.David."/>
        </authorList>
    </citation>
    <scope>NUCLEOTIDE SEQUENCE [LARGE SCALE GENOMIC DNA]</scope>
    <source>
        <strain evidence="3">CECT 5096</strain>
    </source>
</reference>
<dbReference type="SUPFAM" id="SSF53383">
    <property type="entry name" value="PLP-dependent transferases"/>
    <property type="match status" value="1"/>
</dbReference>
<dbReference type="CDD" id="cd00609">
    <property type="entry name" value="AAT_like"/>
    <property type="match status" value="1"/>
</dbReference>
<dbReference type="Gene3D" id="3.40.640.10">
    <property type="entry name" value="Type I PLP-dependent aspartate aminotransferase-like (Major domain)"/>
    <property type="match status" value="1"/>
</dbReference>
<evidence type="ECO:0000313" key="3">
    <source>
        <dbReference type="Proteomes" id="UP000049983"/>
    </source>
</evidence>